<keyword evidence="9 15" id="KW-0472">Membrane</keyword>
<feature type="domain" description="Cation/H+ exchanger transmembrane" evidence="16">
    <location>
        <begin position="31"/>
        <end position="442"/>
    </location>
</feature>
<protein>
    <recommendedName>
        <fullName evidence="13">Sodium/hydrogen exchanger</fullName>
    </recommendedName>
</protein>
<evidence type="ECO:0000313" key="17">
    <source>
        <dbReference type="EnsemblPlants" id="Ma06_p21550.1"/>
    </source>
</evidence>
<sequence>MAVDWGGMLMNPGVVSATDYTSVASINIFVALLCACIVIGHLLEEHRWINESITALVIGLCTGCVILLTTRGKSSHILVFSEDLFFIYVLPPIIFNAGFQVKKKQFFRNFMTIMLFGAVGTLISFIIISLGAIGLFRKLDIGALEIGDYLAIGAIFSATDSVCTLQVLNQDETPLLYSLVFGEGVVNDATSVVLFHAIQNFDLIHIDAIAVLKFVGNFLYLFFTSTLLGAIAGLLTAYIIKKLYFGRHSTDREVALMILMAYLSYMVAELLDLSGILTVFFCGILMSHYTWHNVTEKSRITTKHAFATLSFIAEVFLFLYVGMDALDIEKWRSVSNSPGKSVSVSSILLGLVFVGRAAFVFPLSALSNWRRKSPDERITFKQQVTIWWAGLMRGAVSIALAYNQFTSFGDTEERGNAFLITSTITVVLFSTIVFGLITKPLVGYLLPPSATGHLSSLTLSFTSEPSSPPRSYLSMLLGFGQESQVEEEQTVPPPPPPPPDLRMLLTAPSRSVHHYWRKFDDKFMRPVFGGRGFVPFVPGSPTERSLHPCQPSKSEPEGDNPPPLSPVPATS</sequence>
<feature type="transmembrane region" description="Helical" evidence="15">
    <location>
        <begin position="20"/>
        <end position="43"/>
    </location>
</feature>
<dbReference type="Pfam" id="PF00999">
    <property type="entry name" value="Na_H_Exchanger"/>
    <property type="match status" value="1"/>
</dbReference>
<evidence type="ECO:0000256" key="2">
    <source>
        <dbReference type="ARBA" id="ARBA00022448"/>
    </source>
</evidence>
<dbReference type="NCBIfam" id="TIGR00840">
    <property type="entry name" value="b_cpa1"/>
    <property type="match status" value="1"/>
</dbReference>
<evidence type="ECO:0000313" key="18">
    <source>
        <dbReference type="Proteomes" id="UP000012960"/>
    </source>
</evidence>
<comment type="subcellular location">
    <subcellularLocation>
        <location evidence="1">Membrane</location>
        <topology evidence="1">Multi-pass membrane protein</topology>
    </subcellularLocation>
</comment>
<name>A0A804JIU5_MUSAM</name>
<dbReference type="Proteomes" id="UP000012960">
    <property type="component" value="Unplaced"/>
</dbReference>
<keyword evidence="3" id="KW-0633">Potassium transport</keyword>
<evidence type="ECO:0000259" key="16">
    <source>
        <dbReference type="Pfam" id="PF00999"/>
    </source>
</evidence>
<keyword evidence="18" id="KW-1185">Reference proteome</keyword>
<feature type="transmembrane region" description="Helical" evidence="15">
    <location>
        <begin position="384"/>
        <end position="405"/>
    </location>
</feature>
<evidence type="ECO:0000256" key="4">
    <source>
        <dbReference type="ARBA" id="ARBA00022692"/>
    </source>
</evidence>
<evidence type="ECO:0000256" key="12">
    <source>
        <dbReference type="ARBA" id="ARBA00047912"/>
    </source>
</evidence>
<evidence type="ECO:0000256" key="6">
    <source>
        <dbReference type="ARBA" id="ARBA00022989"/>
    </source>
</evidence>
<feature type="transmembrane region" description="Helical" evidence="15">
    <location>
        <begin position="343"/>
        <end position="363"/>
    </location>
</feature>
<comment type="catalytic activity">
    <reaction evidence="12">
        <text>K(+)(in) + H(+)(out) = K(+)(out) + H(+)(in)</text>
        <dbReference type="Rhea" id="RHEA:29467"/>
        <dbReference type="ChEBI" id="CHEBI:15378"/>
        <dbReference type="ChEBI" id="CHEBI:29103"/>
    </reaction>
</comment>
<dbReference type="PRINTS" id="PR01084">
    <property type="entry name" value="NAHEXCHNGR"/>
</dbReference>
<evidence type="ECO:0000256" key="8">
    <source>
        <dbReference type="ARBA" id="ARBA00023065"/>
    </source>
</evidence>
<organism evidence="17 18">
    <name type="scientific">Musa acuminata subsp. malaccensis</name>
    <name type="common">Wild banana</name>
    <name type="synonym">Musa malaccensis</name>
    <dbReference type="NCBI Taxonomy" id="214687"/>
    <lineage>
        <taxon>Eukaryota</taxon>
        <taxon>Viridiplantae</taxon>
        <taxon>Streptophyta</taxon>
        <taxon>Embryophyta</taxon>
        <taxon>Tracheophyta</taxon>
        <taxon>Spermatophyta</taxon>
        <taxon>Magnoliopsida</taxon>
        <taxon>Liliopsida</taxon>
        <taxon>Zingiberales</taxon>
        <taxon>Musaceae</taxon>
        <taxon>Musa</taxon>
    </lineage>
</organism>
<feature type="transmembrane region" description="Helical" evidence="15">
    <location>
        <begin position="274"/>
        <end position="292"/>
    </location>
</feature>
<proteinExistence type="inferred from homology"/>
<feature type="transmembrane region" description="Helical" evidence="15">
    <location>
        <begin position="113"/>
        <end position="137"/>
    </location>
</feature>
<keyword evidence="2 13" id="KW-0813">Transport</keyword>
<dbReference type="GO" id="GO:0006885">
    <property type="term" value="P:regulation of pH"/>
    <property type="evidence" value="ECO:0007669"/>
    <property type="project" value="InterPro"/>
</dbReference>
<dbReference type="InterPro" id="IPR018422">
    <property type="entry name" value="Cation/H_exchanger_CPA1"/>
</dbReference>
<dbReference type="PANTHER" id="PTHR10110">
    <property type="entry name" value="SODIUM/HYDROGEN EXCHANGER"/>
    <property type="match status" value="1"/>
</dbReference>
<dbReference type="GO" id="GO:0006813">
    <property type="term" value="P:potassium ion transport"/>
    <property type="evidence" value="ECO:0007669"/>
    <property type="project" value="UniProtKB-KW"/>
</dbReference>
<keyword evidence="6 15" id="KW-1133">Transmembrane helix</keyword>
<evidence type="ECO:0000256" key="9">
    <source>
        <dbReference type="ARBA" id="ARBA00023136"/>
    </source>
</evidence>
<comment type="catalytic activity">
    <reaction evidence="11">
        <text>Na(+)(in) + H(+)(out) = Na(+)(out) + H(+)(in)</text>
        <dbReference type="Rhea" id="RHEA:29419"/>
        <dbReference type="ChEBI" id="CHEBI:15378"/>
        <dbReference type="ChEBI" id="CHEBI:29101"/>
    </reaction>
</comment>
<feature type="transmembrane region" description="Helical" evidence="15">
    <location>
        <begin position="417"/>
        <end position="437"/>
    </location>
</feature>
<keyword evidence="8 13" id="KW-0406">Ion transport</keyword>
<keyword evidence="5" id="KW-0630">Potassium</keyword>
<dbReference type="EnsemblPlants" id="Ma06_t21550.1">
    <property type="protein sequence ID" value="Ma06_p21550.1"/>
    <property type="gene ID" value="Ma06_g21550"/>
</dbReference>
<dbReference type="InterPro" id="IPR004709">
    <property type="entry name" value="NaH_exchanger"/>
</dbReference>
<evidence type="ECO:0000256" key="10">
    <source>
        <dbReference type="ARBA" id="ARBA00023201"/>
    </source>
</evidence>
<keyword evidence="7" id="KW-0915">Sodium</keyword>
<comment type="similarity">
    <text evidence="13">Belongs to the monovalent cation:proton antiporter 1 (CPA1) transporter (TC 2.A.36) family.</text>
</comment>
<feature type="transmembrane region" description="Helical" evidence="15">
    <location>
        <begin position="304"/>
        <end position="323"/>
    </location>
</feature>
<evidence type="ECO:0000256" key="1">
    <source>
        <dbReference type="ARBA" id="ARBA00004141"/>
    </source>
</evidence>
<evidence type="ECO:0000256" key="7">
    <source>
        <dbReference type="ARBA" id="ARBA00023053"/>
    </source>
</evidence>
<dbReference type="InterPro" id="IPR006153">
    <property type="entry name" value="Cation/H_exchanger_TM"/>
</dbReference>
<evidence type="ECO:0000256" key="3">
    <source>
        <dbReference type="ARBA" id="ARBA00022538"/>
    </source>
</evidence>
<feature type="transmembrane region" description="Helical" evidence="15">
    <location>
        <begin position="55"/>
        <end position="72"/>
    </location>
</feature>
<accession>A0A804JIU5</accession>
<feature type="region of interest" description="Disordered" evidence="14">
    <location>
        <begin position="538"/>
        <end position="571"/>
    </location>
</feature>
<feature type="transmembrane region" description="Helical" evidence="15">
    <location>
        <begin position="84"/>
        <end position="101"/>
    </location>
</feature>
<dbReference type="GO" id="GO:0016020">
    <property type="term" value="C:membrane"/>
    <property type="evidence" value="ECO:0007669"/>
    <property type="project" value="UniProtKB-SubCell"/>
</dbReference>
<dbReference type="PANTHER" id="PTHR10110:SF117">
    <property type="entry name" value="SODIUM_HYDROGEN EXCHANGER 2"/>
    <property type="match status" value="1"/>
</dbReference>
<dbReference type="AlphaFoldDB" id="A0A804JIU5"/>
<evidence type="ECO:0000256" key="13">
    <source>
        <dbReference type="RuleBase" id="RU003722"/>
    </source>
</evidence>
<evidence type="ECO:0000256" key="15">
    <source>
        <dbReference type="SAM" id="Phobius"/>
    </source>
</evidence>
<dbReference type="OrthoDB" id="196264at2759"/>
<evidence type="ECO:0000256" key="14">
    <source>
        <dbReference type="SAM" id="MobiDB-lite"/>
    </source>
</evidence>
<dbReference type="Gene3D" id="6.10.140.1330">
    <property type="match status" value="1"/>
</dbReference>
<dbReference type="GO" id="GO:0015385">
    <property type="term" value="F:sodium:proton antiporter activity"/>
    <property type="evidence" value="ECO:0007669"/>
    <property type="project" value="InterPro"/>
</dbReference>
<feature type="transmembrane region" description="Helical" evidence="15">
    <location>
        <begin position="218"/>
        <end position="240"/>
    </location>
</feature>
<dbReference type="GeneID" id="103988569"/>
<evidence type="ECO:0000256" key="11">
    <source>
        <dbReference type="ARBA" id="ARBA00047524"/>
    </source>
</evidence>
<reference evidence="17" key="1">
    <citation type="submission" date="2021-05" db="UniProtKB">
        <authorList>
            <consortium name="EnsemblPlants"/>
        </authorList>
    </citation>
    <scope>IDENTIFICATION</scope>
    <source>
        <strain evidence="17">subsp. malaccensis</strain>
    </source>
</reference>
<dbReference type="Gramene" id="Ma06_t21550.1">
    <property type="protein sequence ID" value="Ma06_p21550.1"/>
    <property type="gene ID" value="Ma06_g21550"/>
</dbReference>
<evidence type="ECO:0000256" key="5">
    <source>
        <dbReference type="ARBA" id="ARBA00022958"/>
    </source>
</evidence>
<keyword evidence="10 13" id="KW-0739">Sodium transport</keyword>
<keyword evidence="4 13" id="KW-0812">Transmembrane</keyword>
<feature type="compositionally biased region" description="Pro residues" evidence="14">
    <location>
        <begin position="559"/>
        <end position="571"/>
    </location>
</feature>
<keyword evidence="13" id="KW-0050">Antiport</keyword>